<dbReference type="EMBL" id="FOFB01000022">
    <property type="protein sequence ID" value="SER04842.1"/>
    <property type="molecule type" value="Genomic_DNA"/>
</dbReference>
<accession>A0A1H9L070</accession>
<comment type="similarity">
    <text evidence="1 3">Belongs to the enoyl-CoA hydratase/isomerase family.</text>
</comment>
<gene>
    <name evidence="4" type="ORF">SAMN05444359_12269</name>
</gene>
<dbReference type="Pfam" id="PF00378">
    <property type="entry name" value="ECH_1"/>
    <property type="match status" value="1"/>
</dbReference>
<dbReference type="FunFam" id="3.90.226.10:FF:000009">
    <property type="entry name" value="Carnitinyl-CoA dehydratase"/>
    <property type="match status" value="1"/>
</dbReference>
<dbReference type="InParanoid" id="A0A1H9L070"/>
<dbReference type="CDD" id="cd06558">
    <property type="entry name" value="crotonase-like"/>
    <property type="match status" value="1"/>
</dbReference>
<dbReference type="Proteomes" id="UP000199021">
    <property type="component" value="Unassembled WGS sequence"/>
</dbReference>
<protein>
    <submittedName>
        <fullName evidence="4">Enoyl-CoA hydratase</fullName>
    </submittedName>
</protein>
<evidence type="ECO:0000313" key="5">
    <source>
        <dbReference type="Proteomes" id="UP000199021"/>
    </source>
</evidence>
<dbReference type="InterPro" id="IPR014748">
    <property type="entry name" value="Enoyl-CoA_hydra_C"/>
</dbReference>
<dbReference type="GO" id="GO:0006635">
    <property type="term" value="P:fatty acid beta-oxidation"/>
    <property type="evidence" value="ECO:0007669"/>
    <property type="project" value="TreeGrafter"/>
</dbReference>
<dbReference type="SUPFAM" id="SSF52096">
    <property type="entry name" value="ClpP/crotonase"/>
    <property type="match status" value="1"/>
</dbReference>
<dbReference type="Gene3D" id="3.90.226.10">
    <property type="entry name" value="2-enoyl-CoA Hydratase, Chain A, domain 1"/>
    <property type="match status" value="1"/>
</dbReference>
<dbReference type="STRING" id="478744.SAMN05444359_12269"/>
<dbReference type="PANTHER" id="PTHR11941:SF54">
    <property type="entry name" value="ENOYL-COA HYDRATASE, MITOCHONDRIAL"/>
    <property type="match status" value="1"/>
</dbReference>
<proteinExistence type="inferred from homology"/>
<reference evidence="5" key="1">
    <citation type="submission" date="2016-10" db="EMBL/GenBank/DDBJ databases">
        <authorList>
            <person name="Varghese N."/>
            <person name="Submissions S."/>
        </authorList>
    </citation>
    <scope>NUCLEOTIDE SEQUENCE [LARGE SCALE GENOMIC DNA]</scope>
    <source>
        <strain evidence="5">DSM 24740</strain>
    </source>
</reference>
<dbReference type="FunCoup" id="A0A1H9L070">
    <property type="interactions" value="370"/>
</dbReference>
<keyword evidence="5" id="KW-1185">Reference proteome</keyword>
<dbReference type="RefSeq" id="WP_090171257.1">
    <property type="nucleotide sequence ID" value="NZ_FOFB01000022.1"/>
</dbReference>
<evidence type="ECO:0000256" key="2">
    <source>
        <dbReference type="ARBA" id="ARBA00023239"/>
    </source>
</evidence>
<dbReference type="Gene3D" id="1.10.12.10">
    <property type="entry name" value="Lyase 2-enoyl-coa Hydratase, Chain A, domain 2"/>
    <property type="match status" value="1"/>
</dbReference>
<dbReference type="InterPro" id="IPR001753">
    <property type="entry name" value="Enoyl-CoA_hydra/iso"/>
</dbReference>
<dbReference type="InterPro" id="IPR018376">
    <property type="entry name" value="Enoyl-CoA_hyd/isom_CS"/>
</dbReference>
<dbReference type="OrthoDB" id="9775794at2"/>
<evidence type="ECO:0000313" key="4">
    <source>
        <dbReference type="EMBL" id="SER04842.1"/>
    </source>
</evidence>
<dbReference type="PROSITE" id="PS00166">
    <property type="entry name" value="ENOYL_COA_HYDRATASE"/>
    <property type="match status" value="1"/>
</dbReference>
<evidence type="ECO:0000256" key="3">
    <source>
        <dbReference type="RuleBase" id="RU003707"/>
    </source>
</evidence>
<sequence length="260" mass="27506">MPNYNNLLVEETDGILYVTINRPKALNALNQETMGELEALFGSDYASRKDLKGVLITGAGDRAFVAGADIKEFLGVAAAGSGKEMATRGQDVFFLIERFHAPVIALVNGFALGGGCELAMACHMRVATEQARFGQPEVNLGIIPGYGGTQRLNQLIGKGKAIELTLTGNMLDAAEAHRIGLVNYTLPAAEARAKAIELLQTIGTKGPVAVAESIKAINAYYASSDFEEEAAAFGRASGTKDFAEGAAAFVEKRKADFKGE</sequence>
<name>A0A1H9L070_9BACT</name>
<dbReference type="InterPro" id="IPR029045">
    <property type="entry name" value="ClpP/crotonase-like_dom_sf"/>
</dbReference>
<evidence type="ECO:0000256" key="1">
    <source>
        <dbReference type="ARBA" id="ARBA00005254"/>
    </source>
</evidence>
<dbReference type="AlphaFoldDB" id="A0A1H9L070"/>
<dbReference type="PANTHER" id="PTHR11941">
    <property type="entry name" value="ENOYL-COA HYDRATASE-RELATED"/>
    <property type="match status" value="1"/>
</dbReference>
<dbReference type="GO" id="GO:0016829">
    <property type="term" value="F:lyase activity"/>
    <property type="evidence" value="ECO:0007669"/>
    <property type="project" value="UniProtKB-KW"/>
</dbReference>
<keyword evidence="2" id="KW-0456">Lyase</keyword>
<organism evidence="4 5">
    <name type="scientific">Neolewinella agarilytica</name>
    <dbReference type="NCBI Taxonomy" id="478744"/>
    <lineage>
        <taxon>Bacteria</taxon>
        <taxon>Pseudomonadati</taxon>
        <taxon>Bacteroidota</taxon>
        <taxon>Saprospiria</taxon>
        <taxon>Saprospirales</taxon>
        <taxon>Lewinellaceae</taxon>
        <taxon>Neolewinella</taxon>
    </lineage>
</organism>